<keyword evidence="10 12" id="KW-0411">Iron-sulfur</keyword>
<evidence type="ECO:0000256" key="1">
    <source>
        <dbReference type="ARBA" id="ARBA00001966"/>
    </source>
</evidence>
<dbReference type="InterPro" id="IPR017896">
    <property type="entry name" value="4Fe4S_Fe-S-bd"/>
</dbReference>
<dbReference type="SUPFAM" id="SSF54862">
    <property type="entry name" value="4Fe-4S ferredoxins"/>
    <property type="match status" value="1"/>
</dbReference>
<dbReference type="InterPro" id="IPR054830">
    <property type="entry name" value="FdxA_Actino"/>
</dbReference>
<evidence type="ECO:0000256" key="4">
    <source>
        <dbReference type="ARBA" id="ARBA00022448"/>
    </source>
</evidence>
<protein>
    <recommendedName>
        <fullName evidence="3 12">Ferredoxin</fullName>
    </recommendedName>
</protein>
<gene>
    <name evidence="14" type="ORF">BST26_00970</name>
</gene>
<keyword evidence="4 12" id="KW-0813">Transport</keyword>
<dbReference type="PRINTS" id="PR00354">
    <property type="entry name" value="7FE8SFRDOXIN"/>
</dbReference>
<keyword evidence="9 12" id="KW-0408">Iron</keyword>
<dbReference type="Proteomes" id="UP000192801">
    <property type="component" value="Unassembled WGS sequence"/>
</dbReference>
<evidence type="ECO:0000313" key="14">
    <source>
        <dbReference type="EMBL" id="ORA73894.1"/>
    </source>
</evidence>
<keyword evidence="6 12" id="KW-0479">Metal-binding</keyword>
<keyword evidence="5 12" id="KW-0004">4Fe-4S</keyword>
<dbReference type="InterPro" id="IPR000813">
    <property type="entry name" value="7Fe_ferredoxin"/>
</dbReference>
<dbReference type="OrthoDB" id="9803397at2"/>
<evidence type="ECO:0000259" key="13">
    <source>
        <dbReference type="PROSITE" id="PS51379"/>
    </source>
</evidence>
<dbReference type="EMBL" id="MVHS01000002">
    <property type="protein sequence ID" value="ORA73894.1"/>
    <property type="molecule type" value="Genomic_DNA"/>
</dbReference>
<sequence length="114" mass="12175">MTYVIASPCVDVVEKACQQECPADCIYVGERSVYINPDECVDCGACKLACKMEAIFYETDLPESELAHLADNAAFFSETLPGRSEPLGNPGGAMDIGEIGVDTPYVAALPHRVG</sequence>
<comment type="cofactor">
    <cofactor evidence="12">
        <name>[3Fe-4S] cluster</name>
        <dbReference type="ChEBI" id="CHEBI:21137"/>
    </cofactor>
    <text evidence="12">Binds 1 [3Fe-4S] cluster.</text>
</comment>
<reference evidence="14 15" key="1">
    <citation type="submission" date="2016-12" db="EMBL/GenBank/DDBJ databases">
        <title>The new phylogeny of genus Mycobacterium.</title>
        <authorList>
            <person name="Tortoli E."/>
            <person name="Trovato A."/>
            <person name="Cirillo D.M."/>
        </authorList>
    </citation>
    <scope>NUCLEOTIDE SEQUENCE [LARGE SCALE GENOMIC DNA]</scope>
    <source>
        <strain evidence="14 15">DSM 45130</strain>
    </source>
</reference>
<dbReference type="GO" id="GO:0009055">
    <property type="term" value="F:electron transfer activity"/>
    <property type="evidence" value="ECO:0007669"/>
    <property type="project" value="UniProtKB-UniRule"/>
</dbReference>
<keyword evidence="8 12" id="KW-0249">Electron transport</keyword>
<evidence type="ECO:0000256" key="6">
    <source>
        <dbReference type="ARBA" id="ARBA00022723"/>
    </source>
</evidence>
<dbReference type="PANTHER" id="PTHR42859">
    <property type="entry name" value="OXIDOREDUCTASE"/>
    <property type="match status" value="1"/>
</dbReference>
<dbReference type="NCBIfam" id="NF045480">
    <property type="entry name" value="FdxA_Actino"/>
    <property type="match status" value="1"/>
</dbReference>
<evidence type="ECO:0000256" key="10">
    <source>
        <dbReference type="ARBA" id="ARBA00023014"/>
    </source>
</evidence>
<keyword evidence="15" id="KW-1185">Reference proteome</keyword>
<comment type="cofactor">
    <cofactor evidence="1 12">
        <name>[4Fe-4S] cluster</name>
        <dbReference type="ChEBI" id="CHEBI:49883"/>
    </cofactor>
</comment>
<dbReference type="PROSITE" id="PS51379">
    <property type="entry name" value="4FE4S_FER_2"/>
    <property type="match status" value="1"/>
</dbReference>
<dbReference type="GO" id="GO:0051539">
    <property type="term" value="F:4 iron, 4 sulfur cluster binding"/>
    <property type="evidence" value="ECO:0007669"/>
    <property type="project" value="UniProtKB-UniRule"/>
</dbReference>
<evidence type="ECO:0000256" key="7">
    <source>
        <dbReference type="ARBA" id="ARBA00022737"/>
    </source>
</evidence>
<evidence type="ECO:0000256" key="11">
    <source>
        <dbReference type="ARBA" id="ARBA00023291"/>
    </source>
</evidence>
<comment type="function">
    <text evidence="2 12">Ferredoxins are iron-sulfur proteins that transfer electrons in a wide variety of metabolic reactions.</text>
</comment>
<dbReference type="Gene3D" id="3.30.70.20">
    <property type="match status" value="1"/>
</dbReference>
<accession>A0A1X0DNA7</accession>
<dbReference type="PANTHER" id="PTHR42859:SF2">
    <property type="entry name" value="FERREDOXIN"/>
    <property type="match status" value="1"/>
</dbReference>
<evidence type="ECO:0000256" key="9">
    <source>
        <dbReference type="ARBA" id="ARBA00023004"/>
    </source>
</evidence>
<evidence type="ECO:0000256" key="3">
    <source>
        <dbReference type="ARBA" id="ARBA00013529"/>
    </source>
</evidence>
<dbReference type="Pfam" id="PF00037">
    <property type="entry name" value="Fer4"/>
    <property type="match status" value="1"/>
</dbReference>
<feature type="domain" description="4Fe-4S ferredoxin-type" evidence="13">
    <location>
        <begin position="31"/>
        <end position="60"/>
    </location>
</feature>
<evidence type="ECO:0000256" key="5">
    <source>
        <dbReference type="ARBA" id="ARBA00022485"/>
    </source>
</evidence>
<dbReference type="GO" id="GO:0046872">
    <property type="term" value="F:metal ion binding"/>
    <property type="evidence" value="ECO:0007669"/>
    <property type="project" value="UniProtKB-UniRule"/>
</dbReference>
<keyword evidence="11 12" id="KW-0003">3Fe-4S</keyword>
<evidence type="ECO:0000256" key="12">
    <source>
        <dbReference type="RuleBase" id="RU365098"/>
    </source>
</evidence>
<proteinExistence type="predicted"/>
<evidence type="ECO:0000256" key="2">
    <source>
        <dbReference type="ARBA" id="ARBA00003532"/>
    </source>
</evidence>
<keyword evidence="7" id="KW-0677">Repeat</keyword>
<dbReference type="AlphaFoldDB" id="A0A1X0DNA7"/>
<dbReference type="STRING" id="444597.BST26_00970"/>
<comment type="caution">
    <text evidence="14">The sequence shown here is derived from an EMBL/GenBank/DDBJ whole genome shotgun (WGS) entry which is preliminary data.</text>
</comment>
<evidence type="ECO:0000313" key="15">
    <source>
        <dbReference type="Proteomes" id="UP000192801"/>
    </source>
</evidence>
<organism evidence="14 15">
    <name type="scientific">Mycolicibacterium insubricum</name>
    <dbReference type="NCBI Taxonomy" id="444597"/>
    <lineage>
        <taxon>Bacteria</taxon>
        <taxon>Bacillati</taxon>
        <taxon>Actinomycetota</taxon>
        <taxon>Actinomycetes</taxon>
        <taxon>Mycobacteriales</taxon>
        <taxon>Mycobacteriaceae</taxon>
        <taxon>Mycolicibacterium</taxon>
    </lineage>
</organism>
<name>A0A1X0DNA7_9MYCO</name>
<dbReference type="GO" id="GO:0051538">
    <property type="term" value="F:3 iron, 4 sulfur cluster binding"/>
    <property type="evidence" value="ECO:0007669"/>
    <property type="project" value="UniProtKB-UniRule"/>
</dbReference>
<dbReference type="RefSeq" id="WP_083029070.1">
    <property type="nucleotide sequence ID" value="NZ_AP022618.1"/>
</dbReference>
<evidence type="ECO:0000256" key="8">
    <source>
        <dbReference type="ARBA" id="ARBA00022982"/>
    </source>
</evidence>
<dbReference type="InterPro" id="IPR050294">
    <property type="entry name" value="RnfB_subfamily"/>
</dbReference>